<dbReference type="PROSITE" id="PS50002">
    <property type="entry name" value="SH3"/>
    <property type="match status" value="1"/>
</dbReference>
<dbReference type="Gene3D" id="1.20.900.10">
    <property type="entry name" value="Dbl homology (DH) domain"/>
    <property type="match status" value="1"/>
</dbReference>
<dbReference type="Pfam" id="PF00621">
    <property type="entry name" value="RhoGEF"/>
    <property type="match status" value="1"/>
</dbReference>
<dbReference type="SUPFAM" id="SSF46966">
    <property type="entry name" value="Spectrin repeat"/>
    <property type="match status" value="4"/>
</dbReference>
<dbReference type="SUPFAM" id="SSF50729">
    <property type="entry name" value="PH domain-like"/>
    <property type="match status" value="1"/>
</dbReference>
<dbReference type="GO" id="GO:0007411">
    <property type="term" value="P:axon guidance"/>
    <property type="evidence" value="ECO:0007669"/>
    <property type="project" value="TreeGrafter"/>
</dbReference>
<keyword evidence="5" id="KW-0344">Guanine-nucleotide releasing factor</keyword>
<dbReference type="Pfam" id="PF00018">
    <property type="entry name" value="SH3_1"/>
    <property type="match status" value="1"/>
</dbReference>
<dbReference type="GO" id="GO:0019898">
    <property type="term" value="C:extrinsic component of membrane"/>
    <property type="evidence" value="ECO:0007669"/>
    <property type="project" value="TreeGrafter"/>
</dbReference>
<dbReference type="PANTHER" id="PTHR22826">
    <property type="entry name" value="RHO GUANINE EXCHANGE FACTOR-RELATED"/>
    <property type="match status" value="1"/>
</dbReference>
<dbReference type="GO" id="GO:0005085">
    <property type="term" value="F:guanyl-nucleotide exchange factor activity"/>
    <property type="evidence" value="ECO:0007669"/>
    <property type="project" value="UniProtKB-KW"/>
</dbReference>
<feature type="region of interest" description="Disordered" evidence="13">
    <location>
        <begin position="1691"/>
        <end position="1710"/>
    </location>
</feature>
<dbReference type="Gene3D" id="2.30.30.40">
    <property type="entry name" value="SH3 Domains"/>
    <property type="match status" value="1"/>
</dbReference>
<gene>
    <name evidence="18" type="ORF">Q5P01_013963</name>
</gene>
<dbReference type="InterPro" id="IPR055251">
    <property type="entry name" value="SOS1_NGEF_PH"/>
</dbReference>
<dbReference type="FunFam" id="2.30.29.30:FF:000040">
    <property type="entry name" value="Kalirin RhoGEF kinase b"/>
    <property type="match status" value="1"/>
</dbReference>
<evidence type="ECO:0000256" key="9">
    <source>
        <dbReference type="ARBA" id="ARBA00022777"/>
    </source>
</evidence>
<dbReference type="InterPro" id="IPR000219">
    <property type="entry name" value="DH_dom"/>
</dbReference>
<dbReference type="Gene3D" id="3.40.525.10">
    <property type="entry name" value="CRAL-TRIO lipid binding domain"/>
    <property type="match status" value="1"/>
</dbReference>
<dbReference type="GO" id="GO:0005524">
    <property type="term" value="F:ATP binding"/>
    <property type="evidence" value="ECO:0007669"/>
    <property type="project" value="UniProtKB-KW"/>
</dbReference>
<evidence type="ECO:0000256" key="7">
    <source>
        <dbReference type="ARBA" id="ARBA00022737"/>
    </source>
</evidence>
<dbReference type="PANTHER" id="PTHR22826:SF106">
    <property type="entry name" value="TRIO, ISOFORM A"/>
    <property type="match status" value="1"/>
</dbReference>
<dbReference type="InterPro" id="IPR036028">
    <property type="entry name" value="SH3-like_dom_sf"/>
</dbReference>
<evidence type="ECO:0000259" key="14">
    <source>
        <dbReference type="PROSITE" id="PS50002"/>
    </source>
</evidence>
<dbReference type="PROSITE" id="PS50191">
    <property type="entry name" value="CRAL_TRIO"/>
    <property type="match status" value="1"/>
</dbReference>
<dbReference type="FunFam" id="1.20.58.60:FF:000034">
    <property type="entry name" value="kalirin isoform X2"/>
    <property type="match status" value="1"/>
</dbReference>
<evidence type="ECO:0000256" key="13">
    <source>
        <dbReference type="SAM" id="MobiDB-lite"/>
    </source>
</evidence>
<dbReference type="InterPro" id="IPR047054">
    <property type="entry name" value="Kalirin_TRIO_PH_1"/>
</dbReference>
<dbReference type="SMART" id="SM00516">
    <property type="entry name" value="SEC14"/>
    <property type="match status" value="1"/>
</dbReference>
<keyword evidence="11" id="KW-1015">Disulfide bond</keyword>
<feature type="domain" description="DH" evidence="16">
    <location>
        <begin position="1222"/>
        <end position="1397"/>
    </location>
</feature>
<keyword evidence="2 12" id="KW-0728">SH3 domain</keyword>
<dbReference type="InterPro" id="IPR002017">
    <property type="entry name" value="Spectrin_repeat"/>
</dbReference>
<dbReference type="SUPFAM" id="SSF50044">
    <property type="entry name" value="SH3-domain"/>
    <property type="match status" value="1"/>
</dbReference>
<keyword evidence="19" id="KW-1185">Reference proteome</keyword>
<dbReference type="PROSITE" id="PS50003">
    <property type="entry name" value="PH_DOMAIN"/>
    <property type="match status" value="1"/>
</dbReference>
<dbReference type="CDD" id="cd00176">
    <property type="entry name" value="SPEC"/>
    <property type="match status" value="4"/>
</dbReference>
<dbReference type="SMART" id="SM00326">
    <property type="entry name" value="SH3"/>
    <property type="match status" value="1"/>
</dbReference>
<evidence type="ECO:0000256" key="4">
    <source>
        <dbReference type="ARBA" id="ARBA00022553"/>
    </source>
</evidence>
<dbReference type="Gene3D" id="1.20.58.60">
    <property type="match status" value="4"/>
</dbReference>
<proteinExistence type="predicted"/>
<evidence type="ECO:0000256" key="8">
    <source>
        <dbReference type="ARBA" id="ARBA00022741"/>
    </source>
</evidence>
<evidence type="ECO:0000313" key="18">
    <source>
        <dbReference type="EMBL" id="KAK2840223.1"/>
    </source>
</evidence>
<dbReference type="InterPro" id="IPR036865">
    <property type="entry name" value="CRAL-TRIO_dom_sf"/>
</dbReference>
<dbReference type="InterPro" id="IPR035899">
    <property type="entry name" value="DBL_dom_sf"/>
</dbReference>
<feature type="compositionally biased region" description="Low complexity" evidence="13">
    <location>
        <begin position="1691"/>
        <end position="1702"/>
    </location>
</feature>
<keyword evidence="9" id="KW-0418">Kinase</keyword>
<sequence length="1826" mass="207340">MNPGEAAEEAPSDPDTDAFYKAGSLRTDGIKASDVLPVLKEKIAFVSGGRDKRGGPILTFPARSNHDRIKQEDLRRLVTYLSTVPSEDVCKRGFTVIIDMRGSKWELIKPLLKTLQEYFPAEICVALIIKPDNFWQKQKTNFGSAKFSFETSMVSVEGLAKLVDPSQLTDDFEGSLDYNHEEWMELRVSLEEFMSNAVHLLSRLEDLQELLSKKEFPADVEGSRRLIEEHTQLKKKVLKAPSLVPKVASLLDKLHSTRQHLHQMWHVRKLKLDQCFQLRLFEQDAEKMFDWISHNKEVFLQNHTEIGRGYQHAVELQTQHNHFAMNSMNAYVNINRIMSVASRLAEAGHYASTQIKQISSQLDQDWKSFAAALDERSTILAMSSVFHQKAEQFLSEVEAWCKVCSEGGLPSEMQELELAIHRHQSLYEQVTQAYTEVSQDGKALLDVLQRPLSPGNSDSLTATANYSKAVHSILDVVHEVLHHQRRLENIWQHRKVRLHQRLQLCVFQQDVQQVMDWIENHGEAFLSKHTGVGKSLHRARALQKRHDDFEDVAQNTYTNADKLLEAAEQLAQTGECDPEEIYKAARHLEVRIQDFVRRVEHRKLLLDMSVSFHTHTKELWSWMEELQKQLLDDVREELIQQLRDAAMSTNKTPHCSSIAHIQGVLQQLDEAQGQMEELFHERKIKLDIFLQLRIFEQYTIEVTAELDAWNEDLSRQLSDASRSGGSSSSSSGGGSGSSGGGEDIGLAEQRLKRHAERKAAMNNMTYEVMQQGQDLHQYIMEVQASGIELTGEKDMDLASQVQELLEFLHEKQQEVELSAQHTHTRLEQTLQLRHLQAEVKQVLGWIRNGESMLNASMVNASSLSEAEQLQREHEQFQMAIESLFHANSLQKTHQSALQVQQKAEMMLQAGHYDPEAIRSCAEKVAVHWQQLMLKMEDRLKLVNASVAFYKTSEQVCSVLESLEQEYRRDEDWCGSHDKLGTVADCDHLLPLISKHLEQKEAFLKACTLARRNAEVFLKYIHRNNVSMPGAASHTRGPEQQVKAILNELLQRENRVLHFWTLKKRRLDQCQQYVVFERSAKQALDWIQETGEVYLATHTSPGDSSEETQELLSDCHHFRLSAKQTKEKVKLLIQLADNLVEKGHAHVSELKRWVSTVDRRYRDFSLRVAKYQESLERSLGVSSEDNKDLELDIMPASLSEDPEVKLRDPNHEVNEEKRKSARKKEFIMAELLQTEKTYVRDLHECLETYLWEMTNGVEEIPPGIANKEHIIFGNMQEICDFHNNIFLKELVNYEQLPEDVGHCFVTWADKFHIYVDYCKNKPDSSQLILEHAGTFFDDIQQRHGLANSISSYLIKPVQRITKYQLLLKELLSCCEEGKGEIKDGLEVMLSVPKRANDAMHLAMLEGFEENLEVQGELILQDSFQVWDPRSLIRKGRDRHLFLFEFSLVFSKEIKDSAGRTKYQYKNRLLTSELGVTEHIEGDPCKFALWAGRTPSSDNKTVLKASSMEAKQEWIKNIREVIQERLTHLKGALKEPVHLPKTPALSKPRNNTKREGGEDGDSQGDGSSQPDTISIASRTSQNTVDSDKLSGGCELTVVLHDFTAGCSTEMSVSTGQTVELLERPSERPGWCLVRTTDRSPPQEGLVPSSALCVSHSRSSVEMDCFFGSGKENYPVSGSDGKTDSVANLQPQASLSSLQSSSPGPKRSGNTLRKWLTSPVRRLSHGSSVKKLPNNKQKKTGPGSGREENRKSIDLGQPDLSLQDDAIDERVLSKDGNILSKTSSGMQSGGEEEQDEEAHTPLPPHGDHQGPLSSGRQVFILANVCAVVL</sequence>
<feature type="domain" description="PH" evidence="15">
    <location>
        <begin position="1409"/>
        <end position="1521"/>
    </location>
</feature>
<dbReference type="FunFam" id="1.20.900.10:FF:000001">
    <property type="entry name" value="Guanine nucleotide exchange factor DBS"/>
    <property type="match status" value="1"/>
</dbReference>
<dbReference type="SMART" id="SM00233">
    <property type="entry name" value="PH"/>
    <property type="match status" value="1"/>
</dbReference>
<dbReference type="Pfam" id="PF23323">
    <property type="entry name" value="Spectrin_6"/>
    <property type="match status" value="1"/>
</dbReference>
<comment type="subcellular location">
    <subcellularLocation>
        <location evidence="1">Cytoplasm</location>
    </subcellularLocation>
</comment>
<dbReference type="Gene3D" id="2.30.29.30">
    <property type="entry name" value="Pleckstrin-homology domain (PH domain)/Phosphotyrosine-binding domain (PTB)"/>
    <property type="match status" value="1"/>
</dbReference>
<dbReference type="PROSITE" id="PS50010">
    <property type="entry name" value="DH_2"/>
    <property type="match status" value="1"/>
</dbReference>
<reference evidence="18" key="1">
    <citation type="submission" date="2023-07" db="EMBL/GenBank/DDBJ databases">
        <title>Chromosome-level Genome Assembly of Striped Snakehead (Channa striata).</title>
        <authorList>
            <person name="Liu H."/>
        </authorList>
    </citation>
    <scope>NUCLEOTIDE SEQUENCE</scope>
    <source>
        <strain evidence="18">Gz</strain>
        <tissue evidence="18">Muscle</tissue>
    </source>
</reference>
<dbReference type="CDD" id="cd13240">
    <property type="entry name" value="PH1_Kalirin_Trio_like"/>
    <property type="match status" value="1"/>
</dbReference>
<evidence type="ECO:0000259" key="16">
    <source>
        <dbReference type="PROSITE" id="PS50010"/>
    </source>
</evidence>
<feature type="domain" description="SH3" evidence="14">
    <location>
        <begin position="1589"/>
        <end position="1654"/>
    </location>
</feature>
<evidence type="ECO:0000256" key="6">
    <source>
        <dbReference type="ARBA" id="ARBA00022679"/>
    </source>
</evidence>
<evidence type="ECO:0000256" key="1">
    <source>
        <dbReference type="ARBA" id="ARBA00004496"/>
    </source>
</evidence>
<dbReference type="InterPro" id="IPR018159">
    <property type="entry name" value="Spectrin/alpha-actinin"/>
</dbReference>
<dbReference type="Pfam" id="PF22697">
    <property type="entry name" value="SOS1_NGEF_PH"/>
    <property type="match status" value="1"/>
</dbReference>
<feature type="region of interest" description="Disordered" evidence="13">
    <location>
        <begin position="1715"/>
        <end position="1810"/>
    </location>
</feature>
<accession>A0AA88SJP8</accession>
<dbReference type="SMART" id="SM00150">
    <property type="entry name" value="SPEC"/>
    <property type="match status" value="6"/>
</dbReference>
<dbReference type="GO" id="GO:0005737">
    <property type="term" value="C:cytoplasm"/>
    <property type="evidence" value="ECO:0007669"/>
    <property type="project" value="UniProtKB-SubCell"/>
</dbReference>
<evidence type="ECO:0000256" key="10">
    <source>
        <dbReference type="ARBA" id="ARBA00022840"/>
    </source>
</evidence>
<dbReference type="FunFam" id="2.30.30.40:FF:000040">
    <property type="entry name" value="kalirin isoform X1"/>
    <property type="match status" value="1"/>
</dbReference>
<dbReference type="InterPro" id="IPR011993">
    <property type="entry name" value="PH-like_dom_sf"/>
</dbReference>
<dbReference type="InterPro" id="IPR001849">
    <property type="entry name" value="PH_domain"/>
</dbReference>
<dbReference type="CDD" id="cd11852">
    <property type="entry name" value="SH3_Kalirin_1"/>
    <property type="match status" value="1"/>
</dbReference>
<dbReference type="SUPFAM" id="SSF52087">
    <property type="entry name" value="CRAL/TRIO domain"/>
    <property type="match status" value="1"/>
</dbReference>
<dbReference type="CDD" id="cd00170">
    <property type="entry name" value="SEC14"/>
    <property type="match status" value="1"/>
</dbReference>
<dbReference type="FunFam" id="1.20.58.60:FF:000023">
    <property type="entry name" value="Kalirin RhoGEF kinase b"/>
    <property type="match status" value="1"/>
</dbReference>
<dbReference type="InterPro" id="IPR028570">
    <property type="entry name" value="Kalirin_TRIO_SH3_1"/>
</dbReference>
<dbReference type="FunFam" id="3.40.525.10:FF:000003">
    <property type="entry name" value="kalirin isoform X2"/>
    <property type="match status" value="1"/>
</dbReference>
<name>A0AA88SJP8_CHASR</name>
<keyword evidence="10" id="KW-0067">ATP-binding</keyword>
<feature type="compositionally biased region" description="Gly residues" evidence="13">
    <location>
        <begin position="731"/>
        <end position="743"/>
    </location>
</feature>
<comment type="caution">
    <text evidence="18">The sequence shown here is derived from an EMBL/GenBank/DDBJ whole genome shotgun (WGS) entry which is preliminary data.</text>
</comment>
<evidence type="ECO:0000256" key="12">
    <source>
        <dbReference type="PROSITE-ProRule" id="PRU00192"/>
    </source>
</evidence>
<dbReference type="Pfam" id="PF00435">
    <property type="entry name" value="Spectrin"/>
    <property type="match status" value="4"/>
</dbReference>
<evidence type="ECO:0000259" key="15">
    <source>
        <dbReference type="PROSITE" id="PS50003"/>
    </source>
</evidence>
<feature type="domain" description="CRAL-TRIO" evidence="17">
    <location>
        <begin position="33"/>
        <end position="180"/>
    </location>
</feature>
<keyword evidence="6" id="KW-0808">Transferase</keyword>
<dbReference type="EMBL" id="JAUPFM010000010">
    <property type="protein sequence ID" value="KAK2840223.1"/>
    <property type="molecule type" value="Genomic_DNA"/>
</dbReference>
<dbReference type="SMART" id="SM00325">
    <property type="entry name" value="RhoGEF"/>
    <property type="match status" value="1"/>
</dbReference>
<keyword evidence="7" id="KW-0677">Repeat</keyword>
<evidence type="ECO:0000256" key="11">
    <source>
        <dbReference type="ARBA" id="ARBA00023157"/>
    </source>
</evidence>
<protein>
    <submittedName>
        <fullName evidence="18">Uncharacterized protein</fullName>
    </submittedName>
</protein>
<evidence type="ECO:0000259" key="17">
    <source>
        <dbReference type="PROSITE" id="PS50191"/>
    </source>
</evidence>
<evidence type="ECO:0000313" key="19">
    <source>
        <dbReference type="Proteomes" id="UP001187415"/>
    </source>
</evidence>
<feature type="region of interest" description="Disordered" evidence="13">
    <location>
        <begin position="717"/>
        <end position="744"/>
    </location>
</feature>
<dbReference type="FunFam" id="1.20.58.60:FF:000015">
    <property type="entry name" value="triple functional domain protein-like"/>
    <property type="match status" value="1"/>
</dbReference>
<evidence type="ECO:0000256" key="2">
    <source>
        <dbReference type="ARBA" id="ARBA00022443"/>
    </source>
</evidence>
<dbReference type="Pfam" id="PF13716">
    <property type="entry name" value="CRAL_TRIO_2"/>
    <property type="match status" value="1"/>
</dbReference>
<dbReference type="GO" id="GO:0016301">
    <property type="term" value="F:kinase activity"/>
    <property type="evidence" value="ECO:0007669"/>
    <property type="project" value="UniProtKB-KW"/>
</dbReference>
<feature type="region of interest" description="Disordered" evidence="13">
    <location>
        <begin position="1531"/>
        <end position="1585"/>
    </location>
</feature>
<dbReference type="InterPro" id="IPR058918">
    <property type="entry name" value="KALRN/TRIO-like_spectrin"/>
</dbReference>
<keyword evidence="3" id="KW-0963">Cytoplasm</keyword>
<dbReference type="Proteomes" id="UP001187415">
    <property type="component" value="Unassembled WGS sequence"/>
</dbReference>
<dbReference type="InterPro" id="IPR051336">
    <property type="entry name" value="RhoGEF_Guanine_NuclExch_SF"/>
</dbReference>
<organism evidence="18 19">
    <name type="scientific">Channa striata</name>
    <name type="common">Snakehead murrel</name>
    <name type="synonym">Ophicephalus striatus</name>
    <dbReference type="NCBI Taxonomy" id="64152"/>
    <lineage>
        <taxon>Eukaryota</taxon>
        <taxon>Metazoa</taxon>
        <taxon>Chordata</taxon>
        <taxon>Craniata</taxon>
        <taxon>Vertebrata</taxon>
        <taxon>Euteleostomi</taxon>
        <taxon>Actinopterygii</taxon>
        <taxon>Neopterygii</taxon>
        <taxon>Teleostei</taxon>
        <taxon>Neoteleostei</taxon>
        <taxon>Acanthomorphata</taxon>
        <taxon>Anabantaria</taxon>
        <taxon>Anabantiformes</taxon>
        <taxon>Channoidei</taxon>
        <taxon>Channidae</taxon>
        <taxon>Channa</taxon>
    </lineage>
</organism>
<evidence type="ECO:0000256" key="5">
    <source>
        <dbReference type="ARBA" id="ARBA00022658"/>
    </source>
</evidence>
<keyword evidence="4" id="KW-0597">Phosphoprotein</keyword>
<keyword evidence="8" id="KW-0547">Nucleotide-binding</keyword>
<dbReference type="CDD" id="cd00160">
    <property type="entry name" value="RhoGEF"/>
    <property type="match status" value="1"/>
</dbReference>
<evidence type="ECO:0000256" key="3">
    <source>
        <dbReference type="ARBA" id="ARBA00022490"/>
    </source>
</evidence>
<dbReference type="SUPFAM" id="SSF48065">
    <property type="entry name" value="DBL homology domain (DH-domain)"/>
    <property type="match status" value="1"/>
</dbReference>
<dbReference type="InterPro" id="IPR001251">
    <property type="entry name" value="CRAL-TRIO_dom"/>
</dbReference>
<dbReference type="InterPro" id="IPR001452">
    <property type="entry name" value="SH3_domain"/>
</dbReference>
<dbReference type="Pfam" id="PF16609">
    <property type="entry name" value="SH3-RhoG_link"/>
    <property type="match status" value="1"/>
</dbReference>
<feature type="compositionally biased region" description="Polar residues" evidence="13">
    <location>
        <begin position="1568"/>
        <end position="1582"/>
    </location>
</feature>